<organism evidence="2">
    <name type="scientific">Grapevine leafroll-associated virus Carn</name>
    <dbReference type="NCBI Taxonomy" id="659661"/>
    <lineage>
        <taxon>Viruses</taxon>
    </lineage>
</organism>
<feature type="transmembrane region" description="Helical" evidence="1">
    <location>
        <begin position="6"/>
        <end position="31"/>
    </location>
</feature>
<dbReference type="EMBL" id="FJ907331">
    <property type="protein sequence ID" value="ACT67477.1"/>
    <property type="molecule type" value="Genomic_RNA"/>
</dbReference>
<sequence length="46" mass="5254">MLDLFSQFNWVFQLCAFALVVLFFSVLALVIQRVFYSNLRASAPPA</sequence>
<evidence type="ECO:0000313" key="2">
    <source>
        <dbReference type="EMBL" id="ACT67477.1"/>
    </source>
</evidence>
<accession>D2E4A8</accession>
<keyword evidence="1" id="KW-0812">Transmembrane</keyword>
<keyword evidence="1" id="KW-1133">Transmembrane helix</keyword>
<evidence type="ECO:0000256" key="1">
    <source>
        <dbReference type="SAM" id="Phobius"/>
    </source>
</evidence>
<protein>
    <submittedName>
        <fullName evidence="2">p5</fullName>
    </submittedName>
</protein>
<keyword evidence="1" id="KW-0472">Membrane</keyword>
<proteinExistence type="predicted"/>
<reference evidence="2" key="1">
    <citation type="journal article" date="2010" name="Arch. Virol.">
        <title>A putative new ampelovirus associated with grapevine leafroll disease.</title>
        <authorList>
            <person name="Abou Ghanem-Sabanadzovic N."/>
            <person name="Sabanadzovic S."/>
            <person name="Uyemoto J.K."/>
            <person name="Golino D."/>
            <person name="Rowhani A."/>
        </authorList>
    </citation>
    <scope>NUCLEOTIDE SEQUENCE</scope>
    <source>
        <strain evidence="2">Carnelian</strain>
    </source>
</reference>
<name>D2E4A8_9VIRU</name>